<feature type="domain" description="PelB C-terminal" evidence="1">
    <location>
        <begin position="595"/>
        <end position="877"/>
    </location>
</feature>
<dbReference type="RefSeq" id="WP_079653343.1">
    <property type="nucleotide sequence ID" value="NZ_LT670846.1"/>
</dbReference>
<gene>
    <name evidence="2" type="ORF">SAMN05444391_0138</name>
</gene>
<dbReference type="Proteomes" id="UP000189810">
    <property type="component" value="Chromosome I"/>
</dbReference>
<proteinExistence type="predicted"/>
<organism evidence="2 3">
    <name type="scientific">Thermocrinis minervae</name>
    <dbReference type="NCBI Taxonomy" id="381751"/>
    <lineage>
        <taxon>Bacteria</taxon>
        <taxon>Pseudomonadati</taxon>
        <taxon>Aquificota</taxon>
        <taxon>Aquificia</taxon>
        <taxon>Aquificales</taxon>
        <taxon>Aquificaceae</taxon>
        <taxon>Thermocrinis</taxon>
    </lineage>
</organism>
<dbReference type="STRING" id="381751.SAMN05444391_0138"/>
<dbReference type="Gene3D" id="2.40.160.60">
    <property type="entry name" value="Outer membrane protein transport protein (OMPP1/FadL/TodX)"/>
    <property type="match status" value="1"/>
</dbReference>
<accession>A0A1M6Q9A3</accession>
<dbReference type="Pfam" id="PF13429">
    <property type="entry name" value="TPR_15"/>
    <property type="match status" value="1"/>
</dbReference>
<dbReference type="SUPFAM" id="SSF48452">
    <property type="entry name" value="TPR-like"/>
    <property type="match status" value="1"/>
</dbReference>
<dbReference type="EMBL" id="LT670846">
    <property type="protein sequence ID" value="SHK16874.1"/>
    <property type="molecule type" value="Genomic_DNA"/>
</dbReference>
<dbReference type="OrthoDB" id="8297at2"/>
<dbReference type="Pfam" id="PF24604">
    <property type="entry name" value="B-barrel_PelB_C"/>
    <property type="match status" value="1"/>
</dbReference>
<dbReference type="AlphaFoldDB" id="A0A1M6Q9A3"/>
<dbReference type="InterPro" id="IPR011990">
    <property type="entry name" value="TPR-like_helical_dom_sf"/>
</dbReference>
<reference evidence="2 3" key="1">
    <citation type="submission" date="2016-11" db="EMBL/GenBank/DDBJ databases">
        <authorList>
            <person name="Jaros S."/>
            <person name="Januszkiewicz K."/>
            <person name="Wedrychowicz H."/>
        </authorList>
    </citation>
    <scope>NUCLEOTIDE SEQUENCE [LARGE SCALE GENOMIC DNA]</scope>
    <source>
        <strain evidence="2 3">DSM 19557</strain>
    </source>
</reference>
<sequence length="896" mass="104857">MKKAISALLLSVSISLGAPKEYYKTMLEASLGINDLKTAQRVLEDALREYPNDVYFLEWAYKVYLWSSDLEKAGLYAERFYRATKNYDENIIKVLRVAGRYDTLLDIYEKELSKGNFDFLQEYYKAIIDSFQIDRGLKFLENLYKNISNIEVLKIIAKLDYDTNKFERAKDNILRVLSKDNQWLDGYIFLYKIFYAQKNYEEAYRVLKTINETFKNVPEYVKRDLLSIAYGLGKLEDAYKVAKQLRDEGKADKDVYTVMLEYLIDKNPIQARDIAIEAYEKTKLDYFLDNYILLSYRLEDYMSIVKIVEQEKLQEKLKPYTLDAVAQAYYRLGYKDKALRLYESYLSRTFDTNVLSSLLYFLAEAKDYERLKNYTDKYYTYALKTPELYLSFLNAYIALQDSKKGLAFYQQLKEKNDLFTKYLYSFLLDIAGEEEKAKALRYQLLKELEKKPEAYQDTQLAQVLLSLYSEFKPVDYLKIKDRLRKTVGEKAYWETYLTYLASNMHYEKYSLYARSHREAVRAWMELSKAIEDYDKDKLAKLVEEKSQELPVRDRVRATQMAGNIGLAKEYAFEGLEKNPTDYLMYKQFRDLYMNFSGNLTFETSYQSGKYLQTESINLDLKHPLTNRLYFLISSSLNKYTSLRGDVIKKTPSKDLSASVGLKYIGQRTNWELLLTQRDAFTSYTGFSLKIEHYLKDRLTGMALVEYRQPAQDSVYTIVGGRKNSITLGVTYSLNTRTYIDTTYSYQKIESQDGKSVGDAKKLNVEGFYKLRVSYPDFTFRAYYMNYQYSEKNKDKGVLDEVSATPTRYLPTSFWESGLGFLFGFDQKHLYTGRLRPFADISIGYNSQGTGVFSVGGGLGGPLFHQDNLSLDLSLSRRVGRFTENILNANMIYKLWY</sequence>
<dbReference type="InterPro" id="IPR057306">
    <property type="entry name" value="B-barrel_PelB_C"/>
</dbReference>
<dbReference type="SUPFAM" id="SSF56935">
    <property type="entry name" value="Porins"/>
    <property type="match status" value="1"/>
</dbReference>
<evidence type="ECO:0000313" key="3">
    <source>
        <dbReference type="Proteomes" id="UP000189810"/>
    </source>
</evidence>
<keyword evidence="3" id="KW-1185">Reference proteome</keyword>
<dbReference type="Gene3D" id="1.25.40.10">
    <property type="entry name" value="Tetratricopeptide repeat domain"/>
    <property type="match status" value="1"/>
</dbReference>
<protein>
    <submittedName>
        <fullName evidence="2">Tetratricopeptide repeat-containing protein</fullName>
    </submittedName>
</protein>
<name>A0A1M6Q9A3_9AQUI</name>
<evidence type="ECO:0000313" key="2">
    <source>
        <dbReference type="EMBL" id="SHK16874.1"/>
    </source>
</evidence>
<evidence type="ECO:0000259" key="1">
    <source>
        <dbReference type="Pfam" id="PF24604"/>
    </source>
</evidence>